<accession>A0A418AJ51</accession>
<feature type="transmembrane region" description="Helical" evidence="8">
    <location>
        <begin position="12"/>
        <end position="31"/>
    </location>
</feature>
<evidence type="ECO:0000313" key="10">
    <source>
        <dbReference type="Proteomes" id="UP000285060"/>
    </source>
</evidence>
<keyword evidence="3" id="KW-0813">Transport</keyword>
<dbReference type="AlphaFoldDB" id="A0A418AJ51"/>
<dbReference type="GO" id="GO:0016020">
    <property type="term" value="C:membrane"/>
    <property type="evidence" value="ECO:0007669"/>
    <property type="project" value="UniProtKB-SubCell"/>
</dbReference>
<feature type="transmembrane region" description="Helical" evidence="8">
    <location>
        <begin position="113"/>
        <end position="134"/>
    </location>
</feature>
<keyword evidence="6 8" id="KW-1133">Transmembrane helix</keyword>
<keyword evidence="5" id="KW-0029">Amino-acid transport</keyword>
<dbReference type="GO" id="GO:0006865">
    <property type="term" value="P:amino acid transport"/>
    <property type="evidence" value="ECO:0007669"/>
    <property type="project" value="UniProtKB-KW"/>
</dbReference>
<dbReference type="PANTHER" id="PTHR20772">
    <property type="entry name" value="PROTEIN FMP42"/>
    <property type="match status" value="1"/>
</dbReference>
<keyword evidence="7 8" id="KW-0472">Membrane</keyword>
<evidence type="ECO:0000256" key="7">
    <source>
        <dbReference type="ARBA" id="ARBA00023136"/>
    </source>
</evidence>
<evidence type="ECO:0000313" key="9">
    <source>
        <dbReference type="EMBL" id="RHY23552.1"/>
    </source>
</evidence>
<comment type="subcellular location">
    <subcellularLocation>
        <location evidence="1">Membrane</location>
        <topology evidence="1">Multi-pass membrane protein</topology>
    </subcellularLocation>
</comment>
<feature type="transmembrane region" description="Helical" evidence="8">
    <location>
        <begin position="67"/>
        <end position="93"/>
    </location>
</feature>
<evidence type="ECO:0000256" key="3">
    <source>
        <dbReference type="ARBA" id="ARBA00022448"/>
    </source>
</evidence>
<protein>
    <submittedName>
        <fullName evidence="9">Uncharacterized protein</fullName>
    </submittedName>
</protein>
<keyword evidence="10" id="KW-1185">Reference proteome</keyword>
<name>A0A418AJ51_9STRA</name>
<dbReference type="InterPro" id="IPR036259">
    <property type="entry name" value="MFS_trans_sf"/>
</dbReference>
<reference evidence="9 10" key="1">
    <citation type="submission" date="2018-08" db="EMBL/GenBank/DDBJ databases">
        <title>Aphanomyces genome sequencing and annotation.</title>
        <authorList>
            <person name="Minardi D."/>
            <person name="Oidtmann B."/>
            <person name="Van Der Giezen M."/>
            <person name="Studholme D.J."/>
        </authorList>
    </citation>
    <scope>NUCLEOTIDE SEQUENCE [LARGE SCALE GENOMIC DNA]</scope>
    <source>
        <strain evidence="9 10">NJM0002</strain>
    </source>
</reference>
<evidence type="ECO:0000256" key="1">
    <source>
        <dbReference type="ARBA" id="ARBA00004141"/>
    </source>
</evidence>
<evidence type="ECO:0000256" key="2">
    <source>
        <dbReference type="ARBA" id="ARBA00006595"/>
    </source>
</evidence>
<gene>
    <name evidence="9" type="ORF">DYB32_009146</name>
</gene>
<comment type="caution">
    <text evidence="9">The sequence shown here is derived from an EMBL/GenBank/DDBJ whole genome shotgun (WGS) entry which is preliminary data.</text>
</comment>
<dbReference type="EMBL" id="QUSY01001799">
    <property type="protein sequence ID" value="RHY23552.1"/>
    <property type="molecule type" value="Genomic_DNA"/>
</dbReference>
<dbReference type="InterPro" id="IPR052599">
    <property type="entry name" value="SLC43A_AATransporter"/>
</dbReference>
<evidence type="ECO:0000256" key="5">
    <source>
        <dbReference type="ARBA" id="ARBA00022970"/>
    </source>
</evidence>
<proteinExistence type="inferred from homology"/>
<evidence type="ECO:0000256" key="8">
    <source>
        <dbReference type="SAM" id="Phobius"/>
    </source>
</evidence>
<sequence>MGDSRDGTDGLLVAGYALIGFGGMGILYASLQLSTLFREPALYTSVLTSKLKQLWTGLKRQLKRRDFWVYVAVRSMLFLVIIFAGGAVPSVIASLVPDTNESSRDLKTSYTNYLYPLLSYSSFLLSPICGYLMVHRGFHQTFFIAIAIFALLCGSFMLPSLPAQNLSFALMAAANAFLTIVQYVYIST</sequence>
<dbReference type="VEuPathDB" id="FungiDB:H310_08403"/>
<feature type="transmembrane region" description="Helical" evidence="8">
    <location>
        <begin position="141"/>
        <end position="160"/>
    </location>
</feature>
<feature type="transmembrane region" description="Helical" evidence="8">
    <location>
        <begin position="166"/>
        <end position="186"/>
    </location>
</feature>
<evidence type="ECO:0000256" key="4">
    <source>
        <dbReference type="ARBA" id="ARBA00022692"/>
    </source>
</evidence>
<evidence type="ECO:0000256" key="6">
    <source>
        <dbReference type="ARBA" id="ARBA00022989"/>
    </source>
</evidence>
<comment type="similarity">
    <text evidence="2">Belongs to the SLC43A transporter (TC 2.A.1.44) family.</text>
</comment>
<dbReference type="SUPFAM" id="SSF103473">
    <property type="entry name" value="MFS general substrate transporter"/>
    <property type="match status" value="1"/>
</dbReference>
<dbReference type="PANTHER" id="PTHR20772:SF2">
    <property type="entry name" value="PROTEIN FMP42"/>
    <property type="match status" value="1"/>
</dbReference>
<keyword evidence="4 8" id="KW-0812">Transmembrane</keyword>
<organism evidence="9 10">
    <name type="scientific">Aphanomyces invadans</name>
    <dbReference type="NCBI Taxonomy" id="157072"/>
    <lineage>
        <taxon>Eukaryota</taxon>
        <taxon>Sar</taxon>
        <taxon>Stramenopiles</taxon>
        <taxon>Oomycota</taxon>
        <taxon>Saprolegniomycetes</taxon>
        <taxon>Saprolegniales</taxon>
        <taxon>Verrucalvaceae</taxon>
        <taxon>Aphanomyces</taxon>
    </lineage>
</organism>
<dbReference type="Proteomes" id="UP000285060">
    <property type="component" value="Unassembled WGS sequence"/>
</dbReference>